<feature type="region of interest" description="Disordered" evidence="2">
    <location>
        <begin position="251"/>
        <end position="329"/>
    </location>
</feature>
<gene>
    <name evidence="3" type="ORF">D9613_006460</name>
</gene>
<keyword evidence="1" id="KW-0175">Coiled coil</keyword>
<feature type="compositionally biased region" description="Low complexity" evidence="2">
    <location>
        <begin position="669"/>
        <end position="682"/>
    </location>
</feature>
<dbReference type="PANTHER" id="PTHR45615:SF80">
    <property type="entry name" value="GRIP DOMAIN-CONTAINING PROTEIN"/>
    <property type="match status" value="1"/>
</dbReference>
<feature type="compositionally biased region" description="Low complexity" evidence="2">
    <location>
        <begin position="288"/>
        <end position="303"/>
    </location>
</feature>
<evidence type="ECO:0000256" key="2">
    <source>
        <dbReference type="SAM" id="MobiDB-lite"/>
    </source>
</evidence>
<accession>A0A8H4VK26</accession>
<feature type="compositionally biased region" description="Polar residues" evidence="2">
    <location>
        <begin position="255"/>
        <end position="272"/>
    </location>
</feature>
<evidence type="ECO:0000313" key="3">
    <source>
        <dbReference type="EMBL" id="KAF4610769.1"/>
    </source>
</evidence>
<sequence length="782" mass="85756">MAPMNKLERLLSERDEEIRLLKSSNAAYVAKISSLQAKLLSALDSLDALQTSHAEENVTLKRELQSLKQKIHQLQDATDAAEVEKEDMRDAVLQLIRKVEATNGLTNWPYSNIHVSSLAEAATDPIDPLAPQTKTAAPDERDDLISYAASMIRELCRERGAERLEHERTRAVAEARIVTLEARISRREAELEKAVGSFRLGNDDKDMESKQQEEFGEPVMESEQVIALLDGAVARNKALEGEIKSLLRRLDEARSVSSKSKTQAKPRSTFNDKPSHGGRSNEPRGFNAAVSTSTSSTAMISPSPLGLMHSTGGSSESDEGFPKPNGKPVTNFHADADHEADTTIVPALAREIDTLGRQIEAFGKEREEVMRSLGLEIKSPNVEGPSDKAGEAAVGIGAEVVKGKEGDTINDEGVVDLAFESKLNSIPTYLDHGHRQSPIAERTTAGNQARSGDHGGRHEPRISRDVGVQTDLLEDDLHQTQLRSRERELEEMKAECARLRDTERVLRARIEEYELKETQVEDKTAAVPDLIDVDLLHLDDEDDAGNDDQARGGDANEDENEGEEEGEEDGDGERSMELATPVLSMRTLEAPEPAGSSGEDTNERAAEPPPPTKRRVFRRPTSPLTPPPPRREARQDHQRQAPVQPEYDDVFSASFERRPPLPPPPVFFPMPSSSSSSSNPNVKDNTNASSSESDRAAAEYDGLLSNHGADAMLAGLLEDPAAGEKHLAEVMLVEMDFTGSGDGLGTAKGKEREREGPREQGEAEDREEMVDRAVEMMGVWRV</sequence>
<reference evidence="3 4" key="1">
    <citation type="submission" date="2019-12" db="EMBL/GenBank/DDBJ databases">
        <authorList>
            <person name="Floudas D."/>
            <person name="Bentzer J."/>
            <person name="Ahren D."/>
            <person name="Johansson T."/>
            <person name="Persson P."/>
            <person name="Tunlid A."/>
        </authorList>
    </citation>
    <scope>NUCLEOTIDE SEQUENCE [LARGE SCALE GENOMIC DNA]</scope>
    <source>
        <strain evidence="3 4">CBS 102.39</strain>
    </source>
</reference>
<keyword evidence="4" id="KW-1185">Reference proteome</keyword>
<feature type="region of interest" description="Disordered" evidence="2">
    <location>
        <begin position="738"/>
        <end position="769"/>
    </location>
</feature>
<evidence type="ECO:0000256" key="1">
    <source>
        <dbReference type="SAM" id="Coils"/>
    </source>
</evidence>
<organism evidence="3 4">
    <name type="scientific">Agrocybe pediades</name>
    <dbReference type="NCBI Taxonomy" id="84607"/>
    <lineage>
        <taxon>Eukaryota</taxon>
        <taxon>Fungi</taxon>
        <taxon>Dikarya</taxon>
        <taxon>Basidiomycota</taxon>
        <taxon>Agaricomycotina</taxon>
        <taxon>Agaricomycetes</taxon>
        <taxon>Agaricomycetidae</taxon>
        <taxon>Agaricales</taxon>
        <taxon>Agaricineae</taxon>
        <taxon>Strophariaceae</taxon>
        <taxon>Agrocybe</taxon>
    </lineage>
</organism>
<proteinExistence type="predicted"/>
<feature type="coiled-coil region" evidence="1">
    <location>
        <begin position="482"/>
        <end position="516"/>
    </location>
</feature>
<feature type="compositionally biased region" description="Basic and acidic residues" evidence="2">
    <location>
        <begin position="748"/>
        <end position="769"/>
    </location>
</feature>
<feature type="compositionally biased region" description="Basic and acidic residues" evidence="2">
    <location>
        <begin position="629"/>
        <end position="639"/>
    </location>
</feature>
<protein>
    <submittedName>
        <fullName evidence="3">Uncharacterized protein</fullName>
    </submittedName>
</protein>
<dbReference type="AlphaFoldDB" id="A0A8H4VK26"/>
<dbReference type="Proteomes" id="UP000521872">
    <property type="component" value="Unassembled WGS sequence"/>
</dbReference>
<dbReference type="PANTHER" id="PTHR45615">
    <property type="entry name" value="MYOSIN HEAVY CHAIN, NON-MUSCLE"/>
    <property type="match status" value="1"/>
</dbReference>
<feature type="region of interest" description="Disordered" evidence="2">
    <location>
        <begin position="540"/>
        <end position="702"/>
    </location>
</feature>
<feature type="compositionally biased region" description="Basic and acidic residues" evidence="2">
    <location>
        <begin position="451"/>
        <end position="464"/>
    </location>
</feature>
<name>A0A8H4VK26_9AGAR</name>
<feature type="coiled-coil region" evidence="1">
    <location>
        <begin position="50"/>
        <end position="91"/>
    </location>
</feature>
<evidence type="ECO:0000313" key="4">
    <source>
        <dbReference type="Proteomes" id="UP000521872"/>
    </source>
</evidence>
<comment type="caution">
    <text evidence="3">The sequence shown here is derived from an EMBL/GenBank/DDBJ whole genome shotgun (WGS) entry which is preliminary data.</text>
</comment>
<dbReference type="EMBL" id="JAACJL010000058">
    <property type="protein sequence ID" value="KAF4610769.1"/>
    <property type="molecule type" value="Genomic_DNA"/>
</dbReference>
<feature type="compositionally biased region" description="Basic and acidic residues" evidence="2">
    <location>
        <begin position="273"/>
        <end position="282"/>
    </location>
</feature>
<feature type="compositionally biased region" description="Acidic residues" evidence="2">
    <location>
        <begin position="555"/>
        <end position="571"/>
    </location>
</feature>
<feature type="region of interest" description="Disordered" evidence="2">
    <location>
        <begin position="442"/>
        <end position="468"/>
    </location>
</feature>